<name>A0A6A6IDC2_9PLEO</name>
<dbReference type="AlphaFoldDB" id="A0A6A6IDC2"/>
<organism evidence="1 2">
    <name type="scientific">Trematosphaeria pertusa</name>
    <dbReference type="NCBI Taxonomy" id="390896"/>
    <lineage>
        <taxon>Eukaryota</taxon>
        <taxon>Fungi</taxon>
        <taxon>Dikarya</taxon>
        <taxon>Ascomycota</taxon>
        <taxon>Pezizomycotina</taxon>
        <taxon>Dothideomycetes</taxon>
        <taxon>Pleosporomycetidae</taxon>
        <taxon>Pleosporales</taxon>
        <taxon>Massarineae</taxon>
        <taxon>Trematosphaeriaceae</taxon>
        <taxon>Trematosphaeria</taxon>
    </lineage>
</organism>
<evidence type="ECO:0000313" key="2">
    <source>
        <dbReference type="Proteomes" id="UP000800094"/>
    </source>
</evidence>
<sequence length="279" mass="31135">MAKTQPPVCVGITGDICISCKQTVYDTKCGDPEAPATAPLYDLSCHSSDEFQCCNCLTKAWFNSAGDAVPCPWKFCRRDAGFAQLPNIHTINVDQELVEKTELLRLDKKTAENLIGIDAGDARVFLTQVYNFFEDHVLDPTALGGLPGQVTEALENSAIASLASNPFFQGLYNHFPWDDMSPRKYMLTPMELERDLLKILEQRLRNHVMENYGVALSSIGMCLDTEDGLKAATEMAKEQFVPVTTIYENWRSIVQTLVSVLCWRHLERLAGAEDESDTD</sequence>
<proteinExistence type="predicted"/>
<gene>
    <name evidence="1" type="ORF">BU26DRAFT_566476</name>
</gene>
<accession>A0A6A6IDC2</accession>
<dbReference type="OrthoDB" id="3775470at2759"/>
<reference evidence="1" key="1">
    <citation type="journal article" date="2020" name="Stud. Mycol.">
        <title>101 Dothideomycetes genomes: a test case for predicting lifestyles and emergence of pathogens.</title>
        <authorList>
            <person name="Haridas S."/>
            <person name="Albert R."/>
            <person name="Binder M."/>
            <person name="Bloem J."/>
            <person name="Labutti K."/>
            <person name="Salamov A."/>
            <person name="Andreopoulos B."/>
            <person name="Baker S."/>
            <person name="Barry K."/>
            <person name="Bills G."/>
            <person name="Bluhm B."/>
            <person name="Cannon C."/>
            <person name="Castanera R."/>
            <person name="Culley D."/>
            <person name="Daum C."/>
            <person name="Ezra D."/>
            <person name="Gonzalez J."/>
            <person name="Henrissat B."/>
            <person name="Kuo A."/>
            <person name="Liang C."/>
            <person name="Lipzen A."/>
            <person name="Lutzoni F."/>
            <person name="Magnuson J."/>
            <person name="Mondo S."/>
            <person name="Nolan M."/>
            <person name="Ohm R."/>
            <person name="Pangilinan J."/>
            <person name="Park H.-J."/>
            <person name="Ramirez L."/>
            <person name="Alfaro M."/>
            <person name="Sun H."/>
            <person name="Tritt A."/>
            <person name="Yoshinaga Y."/>
            <person name="Zwiers L.-H."/>
            <person name="Turgeon B."/>
            <person name="Goodwin S."/>
            <person name="Spatafora J."/>
            <person name="Crous P."/>
            <person name="Grigoriev I."/>
        </authorList>
    </citation>
    <scope>NUCLEOTIDE SEQUENCE</scope>
    <source>
        <strain evidence="1">CBS 122368</strain>
    </source>
</reference>
<dbReference type="GeneID" id="54586865"/>
<keyword evidence="2" id="KW-1185">Reference proteome</keyword>
<dbReference type="EMBL" id="ML987197">
    <property type="protein sequence ID" value="KAF2247503.1"/>
    <property type="molecule type" value="Genomic_DNA"/>
</dbReference>
<protein>
    <submittedName>
        <fullName evidence="1">Uncharacterized protein</fullName>
    </submittedName>
</protein>
<dbReference type="Proteomes" id="UP000800094">
    <property type="component" value="Unassembled WGS sequence"/>
</dbReference>
<dbReference type="RefSeq" id="XP_033682507.1">
    <property type="nucleotide sequence ID" value="XM_033833535.1"/>
</dbReference>
<evidence type="ECO:0000313" key="1">
    <source>
        <dbReference type="EMBL" id="KAF2247503.1"/>
    </source>
</evidence>